<protein>
    <submittedName>
        <fullName evidence="2">Uncharacterized protein</fullName>
    </submittedName>
</protein>
<evidence type="ECO:0000313" key="2">
    <source>
        <dbReference type="EMBL" id="OWZ15257.1"/>
    </source>
</evidence>
<feature type="region of interest" description="Disordered" evidence="1">
    <location>
        <begin position="30"/>
        <end position="51"/>
    </location>
</feature>
<dbReference type="OrthoDB" id="126514at2759"/>
<dbReference type="Proteomes" id="UP000198211">
    <property type="component" value="Unassembled WGS sequence"/>
</dbReference>
<name>A0A225WE09_9STRA</name>
<dbReference type="EMBL" id="NBNE01001163">
    <property type="protein sequence ID" value="OWZ15257.1"/>
    <property type="molecule type" value="Genomic_DNA"/>
</dbReference>
<feature type="region of interest" description="Disordered" evidence="1">
    <location>
        <begin position="77"/>
        <end position="130"/>
    </location>
</feature>
<organism evidence="2 3">
    <name type="scientific">Phytophthora megakarya</name>
    <dbReference type="NCBI Taxonomy" id="4795"/>
    <lineage>
        <taxon>Eukaryota</taxon>
        <taxon>Sar</taxon>
        <taxon>Stramenopiles</taxon>
        <taxon>Oomycota</taxon>
        <taxon>Peronosporomycetes</taxon>
        <taxon>Peronosporales</taxon>
        <taxon>Peronosporaceae</taxon>
        <taxon>Phytophthora</taxon>
    </lineage>
</organism>
<dbReference type="AlphaFoldDB" id="A0A225WE09"/>
<feature type="compositionally biased region" description="Acidic residues" evidence="1">
    <location>
        <begin position="30"/>
        <end position="40"/>
    </location>
</feature>
<feature type="compositionally biased region" description="Basic residues" evidence="1">
    <location>
        <begin position="77"/>
        <end position="98"/>
    </location>
</feature>
<accession>A0A225WE09</accession>
<feature type="compositionally biased region" description="Basic and acidic residues" evidence="1">
    <location>
        <begin position="118"/>
        <end position="130"/>
    </location>
</feature>
<comment type="caution">
    <text evidence="2">The sequence shown here is derived from an EMBL/GenBank/DDBJ whole genome shotgun (WGS) entry which is preliminary data.</text>
</comment>
<reference evidence="3" key="1">
    <citation type="submission" date="2017-03" db="EMBL/GenBank/DDBJ databases">
        <title>Phytopthora megakarya and P. palmivora, two closely related causual agents of cacao black pod achieved similar genome size and gene model numbers by different mechanisms.</title>
        <authorList>
            <person name="Ali S."/>
            <person name="Shao J."/>
            <person name="Larry D.J."/>
            <person name="Kronmiller B."/>
            <person name="Shen D."/>
            <person name="Strem M.D."/>
            <person name="Melnick R.L."/>
            <person name="Guiltinan M.J."/>
            <person name="Tyler B.M."/>
            <person name="Meinhardt L.W."/>
            <person name="Bailey B.A."/>
        </authorList>
    </citation>
    <scope>NUCLEOTIDE SEQUENCE [LARGE SCALE GENOMIC DNA]</scope>
    <source>
        <strain evidence="3">zdho120</strain>
    </source>
</reference>
<gene>
    <name evidence="2" type="ORF">PHMEG_00011135</name>
</gene>
<keyword evidence="3" id="KW-1185">Reference proteome</keyword>
<evidence type="ECO:0000256" key="1">
    <source>
        <dbReference type="SAM" id="MobiDB-lite"/>
    </source>
</evidence>
<sequence>MKTTSHKQQLFDSDRSALIPKAEANALEVCDEVDDSEEEEKQSAPPTKYPREDRIVTDISAVPTRAQKLRQLHRAKIKHTPWPAKKSRQKRYQAKRAPVRQGNTVDFAQVGPALDIAGRPRENPQRHTGK</sequence>
<proteinExistence type="predicted"/>
<evidence type="ECO:0000313" key="3">
    <source>
        <dbReference type="Proteomes" id="UP000198211"/>
    </source>
</evidence>